<reference evidence="1" key="1">
    <citation type="journal article" date="2023" name="G3 (Bethesda)">
        <title>A reference genome for the long-term kleptoplast-retaining sea slug Elysia crispata morphotype clarki.</title>
        <authorList>
            <person name="Eastman K.E."/>
            <person name="Pendleton A.L."/>
            <person name="Shaikh M.A."/>
            <person name="Suttiyut T."/>
            <person name="Ogas R."/>
            <person name="Tomko P."/>
            <person name="Gavelis G."/>
            <person name="Widhalm J.R."/>
            <person name="Wisecaver J.H."/>
        </authorList>
    </citation>
    <scope>NUCLEOTIDE SEQUENCE</scope>
    <source>
        <strain evidence="1">ECLA1</strain>
    </source>
</reference>
<accession>A0AAE0YAM9</accession>
<dbReference type="AlphaFoldDB" id="A0AAE0YAM9"/>
<comment type="caution">
    <text evidence="1">The sequence shown here is derived from an EMBL/GenBank/DDBJ whole genome shotgun (WGS) entry which is preliminary data.</text>
</comment>
<dbReference type="EMBL" id="JAWDGP010006574">
    <property type="protein sequence ID" value="KAK3738761.1"/>
    <property type="molecule type" value="Genomic_DNA"/>
</dbReference>
<protein>
    <submittedName>
        <fullName evidence="1">Uncharacterized protein</fullName>
    </submittedName>
</protein>
<evidence type="ECO:0000313" key="2">
    <source>
        <dbReference type="Proteomes" id="UP001283361"/>
    </source>
</evidence>
<sequence>MSEDFAHSFNLEENDNIALHRALIETEDFGTEMGGNQLVQYGLPQPEQDAAERVGVDYRRETFYIVDKEKEVAVQNTNHLNEEQRAVHDYM</sequence>
<gene>
    <name evidence="1" type="ORF">RRG08_035641</name>
</gene>
<keyword evidence="2" id="KW-1185">Reference proteome</keyword>
<name>A0AAE0YAM9_9GAST</name>
<proteinExistence type="predicted"/>
<dbReference type="Proteomes" id="UP001283361">
    <property type="component" value="Unassembled WGS sequence"/>
</dbReference>
<organism evidence="1 2">
    <name type="scientific">Elysia crispata</name>
    <name type="common">lettuce slug</name>
    <dbReference type="NCBI Taxonomy" id="231223"/>
    <lineage>
        <taxon>Eukaryota</taxon>
        <taxon>Metazoa</taxon>
        <taxon>Spiralia</taxon>
        <taxon>Lophotrochozoa</taxon>
        <taxon>Mollusca</taxon>
        <taxon>Gastropoda</taxon>
        <taxon>Heterobranchia</taxon>
        <taxon>Euthyneura</taxon>
        <taxon>Panpulmonata</taxon>
        <taxon>Sacoglossa</taxon>
        <taxon>Placobranchoidea</taxon>
        <taxon>Plakobranchidae</taxon>
        <taxon>Elysia</taxon>
    </lineage>
</organism>
<evidence type="ECO:0000313" key="1">
    <source>
        <dbReference type="EMBL" id="KAK3738761.1"/>
    </source>
</evidence>